<dbReference type="GO" id="GO:0007165">
    <property type="term" value="P:signal transduction"/>
    <property type="evidence" value="ECO:0007669"/>
    <property type="project" value="UniProtKB-KW"/>
</dbReference>
<evidence type="ECO:0000256" key="6">
    <source>
        <dbReference type="ARBA" id="ARBA00022989"/>
    </source>
</evidence>
<dbReference type="GO" id="GO:0005549">
    <property type="term" value="F:odorant binding"/>
    <property type="evidence" value="ECO:0007669"/>
    <property type="project" value="InterPro"/>
</dbReference>
<sequence length="324" mass="38167">MSNQPIHFESFNYLANIFYTSIGLYAYEQAGERTKDRAAYIRRQLLSIFSIIVIVNMNIALLSQLMYIFLAFANNNNFVETTMLSSFVVFVIVSDFKIYNICRQRARISAMMQALHALYPQTLAEQTKYKVQWQLQRYNRLAYAFAVFYEMLVWGYNLFPLLNYLIYEVWLALRVVEKTLPYNCWTPFDWHNNDWIYYHMYLMLSASGQACISGQLANDLLLSALAVQLIMHYRELARRIEAHVAGRETSSDDSEYIRHAVYNHNWFDADMSYRKMLIFIMARAQKPSKLQATTFMTVSMSTMTDVSNSKYIVSYNIFHMYSKI</sequence>
<dbReference type="PANTHER" id="PTHR21137:SF44">
    <property type="entry name" value="ODORANT RECEPTOR 13A-RELATED"/>
    <property type="match status" value="1"/>
</dbReference>
<evidence type="ECO:0000256" key="1">
    <source>
        <dbReference type="ARBA" id="ARBA00004651"/>
    </source>
</evidence>
<dbReference type="GO" id="GO:0005886">
    <property type="term" value="C:plasma membrane"/>
    <property type="evidence" value="ECO:0007669"/>
    <property type="project" value="UniProtKB-SubCell"/>
</dbReference>
<feature type="transmembrane region" description="Helical" evidence="11">
    <location>
        <begin position="48"/>
        <end position="70"/>
    </location>
</feature>
<dbReference type="Pfam" id="PF02949">
    <property type="entry name" value="7tm_6"/>
    <property type="match status" value="1"/>
</dbReference>
<reference evidence="12" key="1">
    <citation type="submission" date="2018-09" db="EMBL/GenBank/DDBJ databases">
        <title>Identification and expression analysis of chemosensory genes in citrus fruit fly Bactrocera minax.</title>
        <authorList>
            <person name="Lu Y."/>
            <person name="Yu T."/>
            <person name="Cheng J."/>
        </authorList>
    </citation>
    <scope>NUCLEOTIDE SEQUENCE</scope>
    <source>
        <strain evidence="12">Bmi001692</strain>
    </source>
</reference>
<feature type="transmembrane region" description="Helical" evidence="11">
    <location>
        <begin position="82"/>
        <end position="102"/>
    </location>
</feature>
<comment type="subunit">
    <text evidence="10">Interacts with Orco. Complexes exist early in the endomembrane system in olfactory sensory neurons (OSNs), coupling these complexes to the conserved ciliary trafficking pathway.</text>
</comment>
<evidence type="ECO:0000256" key="7">
    <source>
        <dbReference type="ARBA" id="ARBA00023136"/>
    </source>
</evidence>
<proteinExistence type="evidence at transcript level"/>
<evidence type="ECO:0000256" key="10">
    <source>
        <dbReference type="ARBA" id="ARBA00038679"/>
    </source>
</evidence>
<organism evidence="12">
    <name type="scientific">Bactrocera minax</name>
    <name type="common">Chinese citrus fly</name>
    <dbReference type="NCBI Taxonomy" id="104690"/>
    <lineage>
        <taxon>Eukaryota</taxon>
        <taxon>Metazoa</taxon>
        <taxon>Ecdysozoa</taxon>
        <taxon>Arthropoda</taxon>
        <taxon>Hexapoda</taxon>
        <taxon>Insecta</taxon>
        <taxon>Pterygota</taxon>
        <taxon>Neoptera</taxon>
        <taxon>Endopterygota</taxon>
        <taxon>Diptera</taxon>
        <taxon>Brachycera</taxon>
        <taxon>Muscomorpha</taxon>
        <taxon>Tephritoidea</taxon>
        <taxon>Tephritidae</taxon>
        <taxon>Bactrocera</taxon>
        <taxon>Tetradacus</taxon>
    </lineage>
</organism>
<dbReference type="AlphaFoldDB" id="A0A3G2LEL2"/>
<dbReference type="PANTHER" id="PTHR21137">
    <property type="entry name" value="ODORANT RECEPTOR"/>
    <property type="match status" value="1"/>
</dbReference>
<gene>
    <name evidence="12" type="primary">OR85d1</name>
</gene>
<dbReference type="EMBL" id="MH937271">
    <property type="protein sequence ID" value="AYN70686.1"/>
    <property type="molecule type" value="mRNA"/>
</dbReference>
<keyword evidence="9" id="KW-0807">Transducer</keyword>
<feature type="transmembrane region" description="Helical" evidence="11">
    <location>
        <begin position="141"/>
        <end position="159"/>
    </location>
</feature>
<name>A0A3G2LEL2_9MUSC</name>
<protein>
    <submittedName>
        <fullName evidence="12">Odorant receptor 85d1</fullName>
    </submittedName>
</protein>
<accession>A0A3G2LEL2</accession>
<evidence type="ECO:0000256" key="8">
    <source>
        <dbReference type="ARBA" id="ARBA00023170"/>
    </source>
</evidence>
<dbReference type="InterPro" id="IPR004117">
    <property type="entry name" value="7tm6_olfct_rcpt"/>
</dbReference>
<comment type="subcellular location">
    <subcellularLocation>
        <location evidence="1">Cell membrane</location>
        <topology evidence="1">Multi-pass membrane protein</topology>
    </subcellularLocation>
</comment>
<evidence type="ECO:0000256" key="4">
    <source>
        <dbReference type="ARBA" id="ARBA00022692"/>
    </source>
</evidence>
<keyword evidence="5" id="KW-0552">Olfaction</keyword>
<evidence type="ECO:0000256" key="3">
    <source>
        <dbReference type="ARBA" id="ARBA00022606"/>
    </source>
</evidence>
<evidence type="ECO:0000256" key="9">
    <source>
        <dbReference type="ARBA" id="ARBA00023224"/>
    </source>
</evidence>
<evidence type="ECO:0000256" key="11">
    <source>
        <dbReference type="SAM" id="Phobius"/>
    </source>
</evidence>
<keyword evidence="3" id="KW-0716">Sensory transduction</keyword>
<keyword evidence="2" id="KW-1003">Cell membrane</keyword>
<keyword evidence="8 12" id="KW-0675">Receptor</keyword>
<feature type="transmembrane region" description="Helical" evidence="11">
    <location>
        <begin position="6"/>
        <end position="27"/>
    </location>
</feature>
<evidence type="ECO:0000313" key="12">
    <source>
        <dbReference type="EMBL" id="AYN70686.1"/>
    </source>
</evidence>
<evidence type="ECO:0000256" key="2">
    <source>
        <dbReference type="ARBA" id="ARBA00022475"/>
    </source>
</evidence>
<keyword evidence="4 11" id="KW-0812">Transmembrane</keyword>
<evidence type="ECO:0000256" key="5">
    <source>
        <dbReference type="ARBA" id="ARBA00022725"/>
    </source>
</evidence>
<keyword evidence="7 11" id="KW-0472">Membrane</keyword>
<keyword evidence="6 11" id="KW-1133">Transmembrane helix</keyword>
<dbReference type="GO" id="GO:0004984">
    <property type="term" value="F:olfactory receptor activity"/>
    <property type="evidence" value="ECO:0007669"/>
    <property type="project" value="InterPro"/>
</dbReference>